<sequence>MKVNKDLFTRSASELALATLNRNTTRQSRGRVNGKTRLERRVSPVFLFRWGTNLDREGTTPLV</sequence>
<keyword evidence="2" id="KW-1185">Reference proteome</keyword>
<proteinExistence type="predicted"/>
<dbReference type="Gramene" id="ERN10504">
    <property type="protein sequence ID" value="ERN10504"/>
    <property type="gene ID" value="AMTR_s00166p00015130"/>
</dbReference>
<organism evidence="1 2">
    <name type="scientific">Amborella trichopoda</name>
    <dbReference type="NCBI Taxonomy" id="13333"/>
    <lineage>
        <taxon>Eukaryota</taxon>
        <taxon>Viridiplantae</taxon>
        <taxon>Streptophyta</taxon>
        <taxon>Embryophyta</taxon>
        <taxon>Tracheophyta</taxon>
        <taxon>Spermatophyta</taxon>
        <taxon>Magnoliopsida</taxon>
        <taxon>Amborellales</taxon>
        <taxon>Amborellaceae</taxon>
        <taxon>Amborella</taxon>
    </lineage>
</organism>
<evidence type="ECO:0000313" key="1">
    <source>
        <dbReference type="EMBL" id="ERN10504.1"/>
    </source>
</evidence>
<protein>
    <submittedName>
        <fullName evidence="1">Uncharacterized protein</fullName>
    </submittedName>
</protein>
<gene>
    <name evidence="1" type="ORF">AMTR_s00166p00015130</name>
</gene>
<dbReference type="EMBL" id="KI392824">
    <property type="protein sequence ID" value="ERN10504.1"/>
    <property type="molecule type" value="Genomic_DNA"/>
</dbReference>
<dbReference type="Proteomes" id="UP000017836">
    <property type="component" value="Unassembled WGS sequence"/>
</dbReference>
<dbReference type="HOGENOM" id="CLU_2888776_0_0_1"/>
<dbReference type="AlphaFoldDB" id="W1PRN2"/>
<evidence type="ECO:0000313" key="2">
    <source>
        <dbReference type="Proteomes" id="UP000017836"/>
    </source>
</evidence>
<accession>W1PRN2</accession>
<reference evidence="2" key="1">
    <citation type="journal article" date="2013" name="Science">
        <title>The Amborella genome and the evolution of flowering plants.</title>
        <authorList>
            <consortium name="Amborella Genome Project"/>
        </authorList>
    </citation>
    <scope>NUCLEOTIDE SEQUENCE [LARGE SCALE GENOMIC DNA]</scope>
</reference>
<name>W1PRN2_AMBTC</name>